<dbReference type="InterPro" id="IPR000172">
    <property type="entry name" value="GMC_OxRdtase_N"/>
</dbReference>
<dbReference type="SUPFAM" id="SSF54373">
    <property type="entry name" value="FAD-linked reductases, C-terminal domain"/>
    <property type="match status" value="1"/>
</dbReference>
<evidence type="ECO:0000313" key="8">
    <source>
        <dbReference type="EMBL" id="SUU85611.1"/>
    </source>
</evidence>
<dbReference type="Gene3D" id="3.50.50.60">
    <property type="entry name" value="FAD/NAD(P)-binding domain"/>
    <property type="match status" value="1"/>
</dbReference>
<dbReference type="InterPro" id="IPR036188">
    <property type="entry name" value="FAD/NAD-bd_sf"/>
</dbReference>
<dbReference type="EC" id="1.1.99.1" evidence="8"/>
<dbReference type="PANTHER" id="PTHR11552:SF147">
    <property type="entry name" value="CHOLINE DEHYDROGENASE, MITOCHONDRIAL"/>
    <property type="match status" value="1"/>
</dbReference>
<evidence type="ECO:0000259" key="6">
    <source>
        <dbReference type="PROSITE" id="PS00623"/>
    </source>
</evidence>
<dbReference type="AlphaFoldDB" id="A0A380W9I5"/>
<sequence>MVGTADQFDYIVVGAGSAGCVLANRLSADGRHKVLLLEAGPKDNYLWIHIPIGYGKTMFHKAYNWGYYTDPEPNMKDRRIYWPRGRGLGGSSSINGLIFIRGQREDYDHWAQLGNTGWDWNSVLPYFMKSEHNSRGANATHSDKGPLWSSDIGGKHELMEAIIRGASELGVPRTEDFNSGNQEGVGYYQLFTHNGLRISSAVAYLKPARNRANLRIETDAHTTGVILEGRRAVGVRYRQNGVEREARASREVILSAGALQSPQLLQLSGIGPASLLQKHGINVVHDLPGVGQNLQDHLQLRLMYKVSKPITTNDDLRTLFSQAKIGLQWLLTRTGPLGIGINQGGLFTKILPGSATPDIQFHFGTLSADMAGGKPHPWSGCTFSVCQLRPESRGTVEIKSTDPMEPPSMRPNYLEAETDRICAVESIKYARRLASTSALKPYLVEEYKPGADVRSDDEILDFAREYGATIFHPTGTCKMGSDSMAVTDDRLRVHGIGGLRVVDCSIMPTLVSGNTHAPAVMIAEKASDMILADSKESSIAA</sequence>
<dbReference type="GO" id="GO:0008812">
    <property type="term" value="F:choline dehydrogenase activity"/>
    <property type="evidence" value="ECO:0007669"/>
    <property type="project" value="UniProtKB-EC"/>
</dbReference>
<dbReference type="InterPro" id="IPR012132">
    <property type="entry name" value="GMC_OxRdtase"/>
</dbReference>
<dbReference type="PANTHER" id="PTHR11552">
    <property type="entry name" value="GLUCOSE-METHANOL-CHOLINE GMC OXIDOREDUCTASE"/>
    <property type="match status" value="1"/>
</dbReference>
<organism evidence="8 9">
    <name type="scientific">Afipia felis</name>
    <name type="common">Cat scratch disease bacillus</name>
    <dbReference type="NCBI Taxonomy" id="1035"/>
    <lineage>
        <taxon>Bacteria</taxon>
        <taxon>Pseudomonadati</taxon>
        <taxon>Pseudomonadota</taxon>
        <taxon>Alphaproteobacteria</taxon>
        <taxon>Hyphomicrobiales</taxon>
        <taxon>Nitrobacteraceae</taxon>
        <taxon>Afipia</taxon>
    </lineage>
</organism>
<dbReference type="Proteomes" id="UP000254343">
    <property type="component" value="Unassembled WGS sequence"/>
</dbReference>
<feature type="domain" description="Glucose-methanol-choline oxidoreductase N-terminal" evidence="6">
    <location>
        <begin position="85"/>
        <end position="108"/>
    </location>
</feature>
<dbReference type="OrthoDB" id="9785276at2"/>
<evidence type="ECO:0000256" key="5">
    <source>
        <dbReference type="RuleBase" id="RU003968"/>
    </source>
</evidence>
<keyword evidence="3 5" id="KW-0285">Flavoprotein</keyword>
<protein>
    <submittedName>
        <fullName evidence="8">Choline dehydrogenase</fullName>
        <ecNumber evidence="8">1.1.99.1</ecNumber>
    </submittedName>
</protein>
<reference evidence="8 9" key="1">
    <citation type="submission" date="2018-06" db="EMBL/GenBank/DDBJ databases">
        <authorList>
            <consortium name="Pathogen Informatics"/>
            <person name="Doyle S."/>
        </authorList>
    </citation>
    <scope>NUCLEOTIDE SEQUENCE [LARGE SCALE GENOMIC DNA]</scope>
    <source>
        <strain evidence="8 9">NCTC12722</strain>
    </source>
</reference>
<comment type="similarity">
    <text evidence="2 5">Belongs to the GMC oxidoreductase family.</text>
</comment>
<dbReference type="InterPro" id="IPR007867">
    <property type="entry name" value="GMC_OxRtase_C"/>
</dbReference>
<comment type="cofactor">
    <cofactor evidence="1">
        <name>FAD</name>
        <dbReference type="ChEBI" id="CHEBI:57692"/>
    </cofactor>
</comment>
<gene>
    <name evidence="8" type="primary">betA</name>
    <name evidence="8" type="ORF">NCTC12722_02824</name>
</gene>
<proteinExistence type="inferred from homology"/>
<dbReference type="PIRSF" id="PIRSF000137">
    <property type="entry name" value="Alcohol_oxidase"/>
    <property type="match status" value="1"/>
</dbReference>
<feature type="domain" description="Glucose-methanol-choline oxidoreductase N-terminal" evidence="7">
    <location>
        <begin position="257"/>
        <end position="271"/>
    </location>
</feature>
<name>A0A380W9I5_AFIFE</name>
<keyword evidence="8" id="KW-0560">Oxidoreductase</keyword>
<evidence type="ECO:0000259" key="7">
    <source>
        <dbReference type="PROSITE" id="PS00624"/>
    </source>
</evidence>
<dbReference type="EMBL" id="UIGB01000001">
    <property type="protein sequence ID" value="SUU85611.1"/>
    <property type="molecule type" value="Genomic_DNA"/>
</dbReference>
<accession>A0A380W9I5</accession>
<evidence type="ECO:0000313" key="9">
    <source>
        <dbReference type="Proteomes" id="UP000254343"/>
    </source>
</evidence>
<dbReference type="GO" id="GO:0050660">
    <property type="term" value="F:flavin adenine dinucleotide binding"/>
    <property type="evidence" value="ECO:0007669"/>
    <property type="project" value="InterPro"/>
</dbReference>
<dbReference type="PROSITE" id="PS00624">
    <property type="entry name" value="GMC_OXRED_2"/>
    <property type="match status" value="1"/>
</dbReference>
<evidence type="ECO:0000256" key="1">
    <source>
        <dbReference type="ARBA" id="ARBA00001974"/>
    </source>
</evidence>
<dbReference type="RefSeq" id="WP_002716437.1">
    <property type="nucleotide sequence ID" value="NZ_UFSI01000001.1"/>
</dbReference>
<dbReference type="SUPFAM" id="SSF51905">
    <property type="entry name" value="FAD/NAD(P)-binding domain"/>
    <property type="match status" value="1"/>
</dbReference>
<dbReference type="PROSITE" id="PS00623">
    <property type="entry name" value="GMC_OXRED_1"/>
    <property type="match status" value="1"/>
</dbReference>
<dbReference type="Pfam" id="PF00732">
    <property type="entry name" value="GMC_oxred_N"/>
    <property type="match status" value="1"/>
</dbReference>
<evidence type="ECO:0000256" key="2">
    <source>
        <dbReference type="ARBA" id="ARBA00010790"/>
    </source>
</evidence>
<keyword evidence="4 5" id="KW-0274">FAD</keyword>
<dbReference type="NCBIfam" id="NF002550">
    <property type="entry name" value="PRK02106.1"/>
    <property type="match status" value="1"/>
</dbReference>
<evidence type="ECO:0000256" key="3">
    <source>
        <dbReference type="ARBA" id="ARBA00022630"/>
    </source>
</evidence>
<dbReference type="Pfam" id="PF05199">
    <property type="entry name" value="GMC_oxred_C"/>
    <property type="match status" value="1"/>
</dbReference>
<dbReference type="Gene3D" id="3.30.560.10">
    <property type="entry name" value="Glucose Oxidase, domain 3"/>
    <property type="match status" value="1"/>
</dbReference>
<evidence type="ECO:0000256" key="4">
    <source>
        <dbReference type="ARBA" id="ARBA00022827"/>
    </source>
</evidence>